<dbReference type="SUPFAM" id="SSF50729">
    <property type="entry name" value="PH domain-like"/>
    <property type="match status" value="1"/>
</dbReference>
<evidence type="ECO:0000313" key="2">
    <source>
        <dbReference type="EMBL" id="KAJ1374599.1"/>
    </source>
</evidence>
<dbReference type="InterPro" id="IPR011993">
    <property type="entry name" value="PH-like_dom_sf"/>
</dbReference>
<protein>
    <recommendedName>
        <fullName evidence="1">PID domain-containing protein</fullName>
    </recommendedName>
</protein>
<dbReference type="InterPro" id="IPR006020">
    <property type="entry name" value="PTB/PI_dom"/>
</dbReference>
<dbReference type="InterPro" id="IPR033930">
    <property type="entry name" value="FAM43A/B_PTB"/>
</dbReference>
<dbReference type="Pfam" id="PF14719">
    <property type="entry name" value="PID_2"/>
    <property type="match status" value="1"/>
</dbReference>
<dbReference type="Gene3D" id="2.30.29.30">
    <property type="entry name" value="Pleckstrin-homology domain (PH domain)/Phosphotyrosine-binding domain (PTB)"/>
    <property type="match status" value="1"/>
</dbReference>
<organism evidence="2 3">
    <name type="scientific">Parelaphostrongylus tenuis</name>
    <name type="common">Meningeal worm</name>
    <dbReference type="NCBI Taxonomy" id="148309"/>
    <lineage>
        <taxon>Eukaryota</taxon>
        <taxon>Metazoa</taxon>
        <taxon>Ecdysozoa</taxon>
        <taxon>Nematoda</taxon>
        <taxon>Chromadorea</taxon>
        <taxon>Rhabditida</taxon>
        <taxon>Rhabditina</taxon>
        <taxon>Rhabditomorpha</taxon>
        <taxon>Strongyloidea</taxon>
        <taxon>Metastrongylidae</taxon>
        <taxon>Parelaphostrongylus</taxon>
    </lineage>
</organism>
<sequence length="245" mass="28128">MPVLRIPSSASHFLTLPFRKKSQRYVINPPNDSYNVIYLGNVLTVLASGEHCFDKPLALIWKAYCSRTGADLSMNLNITRSGLKAETKEQGLTEYWAHRITSSAAPAEYPKVFCWIYKHDGKRLKPELRCHAVLCKRSLDPMTIHTKLQQFLHAALQEYRREKFALQNARLSGCPRRKRILHSGSLNFRPPVCRSKSAPRLGSIDEEQELDAEIDNETVCYQAHPEVIFEEFRIVLQLKHLPTIL</sequence>
<accession>A0AAD5WL30</accession>
<comment type="caution">
    <text evidence="2">The sequence shown here is derived from an EMBL/GenBank/DDBJ whole genome shotgun (WGS) entry which is preliminary data.</text>
</comment>
<proteinExistence type="predicted"/>
<dbReference type="PANTHER" id="PTHR11232:SF2">
    <property type="entry name" value="FI05246P"/>
    <property type="match status" value="1"/>
</dbReference>
<dbReference type="PANTHER" id="PTHR11232">
    <property type="entry name" value="PHOSPHOTYROSINE INTERACTION DOMAIN-CONTAINING FAMILY MEMBER"/>
    <property type="match status" value="1"/>
</dbReference>
<dbReference type="AlphaFoldDB" id="A0AAD5WL30"/>
<gene>
    <name evidence="2" type="ORF">KIN20_037313</name>
</gene>
<dbReference type="SMART" id="SM00462">
    <property type="entry name" value="PTB"/>
    <property type="match status" value="1"/>
</dbReference>
<evidence type="ECO:0000259" key="1">
    <source>
        <dbReference type="SMART" id="SM00462"/>
    </source>
</evidence>
<evidence type="ECO:0000313" key="3">
    <source>
        <dbReference type="Proteomes" id="UP001196413"/>
    </source>
</evidence>
<reference evidence="2" key="1">
    <citation type="submission" date="2021-06" db="EMBL/GenBank/DDBJ databases">
        <title>Parelaphostrongylus tenuis whole genome reference sequence.</title>
        <authorList>
            <person name="Garwood T.J."/>
            <person name="Larsen P.A."/>
            <person name="Fountain-Jones N.M."/>
            <person name="Garbe J.R."/>
            <person name="Macchietto M.G."/>
            <person name="Kania S.A."/>
            <person name="Gerhold R.W."/>
            <person name="Richards J.E."/>
            <person name="Wolf T.M."/>
        </authorList>
    </citation>
    <scope>NUCLEOTIDE SEQUENCE</scope>
    <source>
        <strain evidence="2">MNPRO001-30</strain>
        <tissue evidence="2">Meninges</tissue>
    </source>
</reference>
<dbReference type="CDD" id="cd01214">
    <property type="entry name" value="PTB_FAM43A"/>
    <property type="match status" value="1"/>
</dbReference>
<name>A0AAD5WL30_PARTN</name>
<dbReference type="Proteomes" id="UP001196413">
    <property type="component" value="Unassembled WGS sequence"/>
</dbReference>
<dbReference type="InterPro" id="IPR051133">
    <property type="entry name" value="Adapter_Engulfment-Domain"/>
</dbReference>
<dbReference type="EMBL" id="JAHQIW010007472">
    <property type="protein sequence ID" value="KAJ1374599.1"/>
    <property type="molecule type" value="Genomic_DNA"/>
</dbReference>
<keyword evidence="3" id="KW-1185">Reference proteome</keyword>
<feature type="domain" description="PID" evidence="1">
    <location>
        <begin position="29"/>
        <end position="164"/>
    </location>
</feature>